<sequence length="3704" mass="366054">PQLTPGSTSCASVAVGGTCVLTGTHVVTAAEAQAGQVVNTANATSTEIPGPTDSNTVTTPVVQVPALTLAKSAATLTTDADASGDITEGDTLSYTVTLTNTGDVALTSVVVSDPQLTPGSVSCASVAVGGTCVLTGTHVVTAAEAQAGQVVNTANATSTEVPGPTNSNTVTTPVVQVPALTLAKSAATLTTDADGSGNITEGDTLSYTVTLTNTGDIALTSVVVSDPQLTPGSTSCASVAIGGTCVLSGTHVVTAAEAQAGEVVNTANATSTEVPGPTNSNTVTTPVVQVPALTLAKSAATLTTDADASGDITEGDTLSYTVTLTNTGDVPLSSVVISDAQLAPASTSCASVAVGGTCVLTGTHVVTAAEAQAGQVVNTANATSTEVPGPTDSNTVTTPVVQVPALTLAKSAATLTTDADASGNITEGDTLSYTVTLTNTGDVALTNVVVSDPQLTPASASCASVAVGGTCVLTGTHVVTAAEAQAGEVVNTANATSTEIPGPTSSNTVTTSVVQIPALTLAKSAATLSTDADASGDITEGDTLSYTVTLTNTGDIALTSVVVSDAQLTPGSTSCASVAVGGTCVLTGTHVVTAAEAQAGQVVNTANATSTEVPGPTDSNTVTTPVVQVPDLTLAKSPATLTTDADASGDITEGDTLSYTVTLTNTGDVALTSVVVSDPQLTPGSTSCVSVAVGGTCVLSGTHVVTAAEAQAGQVVNTANATSTEVPGPTNSNTVTTPVVQVPALTLAKSAATLTTDADGSGNITEGDTLSYTVTLTNTGDVTLTSVVVSDPQLTPGNSSCASVAVGATCVLSGTHVVTAAEAQAGEVVNTANATSAEIPGPTSSNTVTTPVVQVPALTLSKSAATLTTDADASGDITEGDTLSYTVTLTNTGDVPLSSVVINDAQLTPASTSCASVAVGGTCVLSGTHVVSNAEALAGQVVNTASATSTEVPGPTSSNTVTTPVAQVPEFSLVKSSATLTTDADASGDITEGDTLSYAVTLTNTGDVPLGNVVINDAQLTPASASCASVAVGGTCVLAGTHVVTAAEAQAGQVVNTANATSTEIPGPTDSNTVTTPVVQVPALTLSKSAASLTTDADASGDITEGDTLSYTITLTNTGDVALTSVVVSDPQLTPGSTSCANVAVGGTCVLAGTHVVTATEAQAGQVVNTANATSTEVPGPTSSNTVTTPVSQVPEFSLVKSSATLTTDADASGDITEGDTLSYTVTLTNTGDVALTSVVVADPQLTPGSTSCASVAIGGTCVLTGTHVVTAAEAQAGQVVNTANATSTELPGPTDSNTVTTPVVQIPALTLAKSSATLTTDADASGDITEGDTLSYTVTLTNTGDVALTSVVVSDPQLTPGSTSCASVAVGGTCVLAGTHVVTAAEAQAGQVVNIANATSTEIPGPTDSNTVTTPVVQVPALALAKSAATLTTDADGSGNITEGDTLSYTVTLTNTGDLALTSVVVSDPQLTPGSTSCASVAVGATCVLSGTHVVTAAEAQAGQVVNTANATSTEVPGPTNSNTVTTPVVQVPALTLAKSAATLSTDADASGDITEGDTLSYTVTLTNTGDVALTSVVVSDPQLTPASTTCASVAVGGTCVLSGTHVVTAAEAQAGQVVNTASATSTELPGPTDSNTVTTPVVQVPDLTLAKSAATLTTDADASGDITEGDTLSYTVTLTNTGDVPLNNVVINDAQLTPASTSCASVAVGSTCVLTGTHVVTAAEAQAGQVVNTANATSTEVPGPTNSNTVTTPVVQVPALTLAKSAAALVTDADASGDITEGDTLSYTVTLTNTGDVPLGNVVINDAQLTPASASCASVAIGGTCMLTGTHVVTAAEAQAGQVVNTASVTSTEIPGPTNSNTVTTPVVQVPALTLAKSAATLTTDADGSGNITEGDTLSYTVTLTNTGDVALTSVVVSDPQLTPGSTSCASVAVGGTCVLTGTHVVTAAEAQAGQVVNTANATSTEIPGPTDSNTVTTPVVQVPALTLAKSAATLTTDADASGDITEGDTLSYTVTLTNTGDVPLGNVVVSDPQLTPGSTSCASVAVGGTCILTGTHVVTAAEAQAGQVVNTANATSTEVPGPTDSNTVTTPVVQVPALTLAKSAATLSTDADASGDITEGDTLSYTVTLTNVGDIALTSVVVSDPQLTPGSINCASVAVGGTCALSGTHVVTAAEAQAGQVVNTANATSTEVPGPTDSNTVTTPVVQVPDLTLAKSAATLTTDADASGDITEGDTLSYTVTLTNTGDVPLNNVVINDAQLTPASTSCASVAVGGTCVLSGTHVVTAAEAQAGQVVNTANATSTEVPGPTDSNTVTTPVVQVPALTLAKSAATLTTDADGSGDITEGDTLSYTVTLTNTGDVALTSVVVSDPQLTPGSTTCASVAVGGTCVLSGTHVVTAAEAQAGQVVNTANATSTEVPGPTNSNTVTTPVTQVPALTLAKSPATLVTDADGSGDITEGDTLSYTVTLTNVGDLALSNVVVSDPQLTPGSTPCASVAVGATCVLTGTHVVSNAEALAGQVVNTASATSTEVPGPTNSNTVVTPVRPVPGFTLFKSDASLVIDADGSGSLTGGDTLRYTVTLTNTGNLPLTNVVVSDPQLTPGSTTCANVPLGGTCVLTGTHVVTDAEVRARRVVNTATASSTEIPAPVSSNTVTTPVANRRPVAVTDTYTTPAGVPVALFPLTADSDPDGDTLYVFSINGVPLTPGSYQEIPVTGGTVIVAADGSFTFAPDPDFTGTVTFPYAITDRNGGVASANQVITVISPEIAEATLAKSAATLLVDADGSGGVSLGDTLAYTITLTNTGTVELTNVVVTDALLDPGSVSCAVVPVAGTCVLEGTHVVTLDEAQAGEVVNTANAESGQTPATVVSNTVVTPVAPVPAGVPAMATTKPEPVLATDADGDGLVSAGDTLAYTVTVINTGETPLTDVRIDDAMLTPDSVTCALVLVGDTCVLEGTYVVTLADVEAGALTNTATATSAQVCLPGEAPAAACTASVGIDIEQRPQIAIEKLAELTTDEGVQGRGEAGDVITYSVIVTNTGNLTISNLTVEDSFQGGAPVMLDCAPTTLAPGEVATCASYTHTITAAEANAGNPLENAVIASGTTKAGSQTITVTGNAAAVVEVQADPTVIRLSKSAQPSEVRVGDLVRYQVRVENTGGGPLVDGLLVDTPPAGFTYVQDSLVVADDDGAGRLVGTFPIRVDRIDVAPGQSATISYLLRVGAGVRPGMHVNSAVLTSGDSQSNVATAQVRLAGDPMMEESLVIGTVFDDRDGDGRQDLASLTGIHVQGGFEAGAYVAGSTVLHRDGQARPVADASAPLLRGLDVGDIEGRQSEADPASARQLVVSQLLVEPRFTSDFVLSSDQGLSLRMDAAGNTRIEGEPAQDSAALPQVERRVSREAGGYRVDYVVSNLGVQERGIPGVRIASVEGLLIETDPHGRYHLVGVAGGPWERGRNFILKVDTATLPPGSVATTRNPLVRRVTQGIPTRFDFGFTLPTGRVAGTEQVLEIALGNLMFPPESAELRPGHEPVVAGIVEQLQARGAGQLVITAEGGDEALAFRRARVVQQAVEAAMPEGLDDVAVSLRTDPADPDSSLASIGGSPVLGTVLFETGQAVLAPRYAALLDAVAADIEQRAATGDGMLVVGIVGHADRRGSDQANTALGLRRARAVFDALAARLPPELRQRLRVDISQDPDASVRSSEGGK</sequence>
<dbReference type="InterPro" id="IPR006665">
    <property type="entry name" value="OmpA-like"/>
</dbReference>
<dbReference type="STRING" id="1121014.N788_08885"/>
<protein>
    <recommendedName>
        <fullName evidence="2">OmpA-like domain-containing protein</fullName>
    </recommendedName>
</protein>
<evidence type="ECO:0000313" key="4">
    <source>
        <dbReference type="Proteomes" id="UP000029085"/>
    </source>
</evidence>
<feature type="non-terminal residue" evidence="3">
    <location>
        <position position="1"/>
    </location>
</feature>
<dbReference type="InterPro" id="IPR051172">
    <property type="entry name" value="Chlamydia_OmcB"/>
</dbReference>
<dbReference type="Proteomes" id="UP000029085">
    <property type="component" value="Unassembled WGS sequence"/>
</dbReference>
<gene>
    <name evidence="3" type="ORF">N788_08885</name>
</gene>
<dbReference type="Pfam" id="PF17963">
    <property type="entry name" value="Big_9"/>
    <property type="match status" value="1"/>
</dbReference>
<dbReference type="Gene3D" id="3.30.1330.60">
    <property type="entry name" value="OmpA-like domain"/>
    <property type="match status" value="1"/>
</dbReference>
<dbReference type="NCBIfam" id="TIGR01451">
    <property type="entry name" value="B_ant_repeat"/>
    <property type="match status" value="27"/>
</dbReference>
<proteinExistence type="predicted"/>
<evidence type="ECO:0000256" key="1">
    <source>
        <dbReference type="PROSITE-ProRule" id="PRU00473"/>
    </source>
</evidence>
<dbReference type="Pfam" id="PF01345">
    <property type="entry name" value="DUF11"/>
    <property type="match status" value="1"/>
</dbReference>
<feature type="domain" description="OmpA-like" evidence="2">
    <location>
        <begin position="3595"/>
        <end position="3704"/>
    </location>
</feature>
<dbReference type="EMBL" id="AVCJ01000002">
    <property type="protein sequence ID" value="KFL37490.1"/>
    <property type="molecule type" value="Genomic_DNA"/>
</dbReference>
<organism evidence="3 4">
    <name type="scientific">Arenimonas donghaensis DSM 18148 = HO3-R19</name>
    <dbReference type="NCBI Taxonomy" id="1121014"/>
    <lineage>
        <taxon>Bacteria</taxon>
        <taxon>Pseudomonadati</taxon>
        <taxon>Pseudomonadota</taxon>
        <taxon>Gammaproteobacteria</taxon>
        <taxon>Lysobacterales</taxon>
        <taxon>Lysobacteraceae</taxon>
        <taxon>Arenimonas</taxon>
    </lineage>
</organism>
<dbReference type="InterPro" id="IPR036737">
    <property type="entry name" value="OmpA-like_sf"/>
</dbReference>
<dbReference type="Pfam" id="PF00691">
    <property type="entry name" value="OmpA"/>
    <property type="match status" value="1"/>
</dbReference>
<evidence type="ECO:0000313" key="3">
    <source>
        <dbReference type="EMBL" id="KFL37490.1"/>
    </source>
</evidence>
<name>A0A087MKT7_9GAMM</name>
<keyword evidence="1" id="KW-0472">Membrane</keyword>
<accession>A0A087MKT7</accession>
<dbReference type="PANTHER" id="PTHR34819">
    <property type="entry name" value="LARGE CYSTEINE-RICH PERIPLASMIC PROTEIN OMCB"/>
    <property type="match status" value="1"/>
</dbReference>
<dbReference type="GO" id="GO:0016020">
    <property type="term" value="C:membrane"/>
    <property type="evidence" value="ECO:0007669"/>
    <property type="project" value="UniProtKB-UniRule"/>
</dbReference>
<dbReference type="InterPro" id="IPR055354">
    <property type="entry name" value="DUF7507"/>
</dbReference>
<dbReference type="PROSITE" id="PS51123">
    <property type="entry name" value="OMPA_2"/>
    <property type="match status" value="1"/>
</dbReference>
<dbReference type="Pfam" id="PF24346">
    <property type="entry name" value="DUF7507"/>
    <property type="match status" value="26"/>
</dbReference>
<dbReference type="InterPro" id="IPR001434">
    <property type="entry name" value="OmcB-like_DUF11"/>
</dbReference>
<keyword evidence="4" id="KW-1185">Reference proteome</keyword>
<reference evidence="3 4" key="2">
    <citation type="journal article" date="2015" name="Stand. Genomic Sci.">
        <title>High quality draft genomic sequence of Arenimonas donghaensis DSM 18148(T).</title>
        <authorList>
            <person name="Chen F."/>
            <person name="Wang H."/>
            <person name="Cao Y."/>
            <person name="Li X."/>
            <person name="Wang G."/>
        </authorList>
    </citation>
    <scope>NUCLEOTIDE SEQUENCE [LARGE SCALE GENOMIC DNA]</scope>
    <source>
        <strain evidence="3 4">HO3-R19</strain>
    </source>
</reference>
<evidence type="ECO:0000259" key="2">
    <source>
        <dbReference type="PROSITE" id="PS51123"/>
    </source>
</evidence>
<dbReference type="OrthoDB" id="28717at2"/>
<comment type="caution">
    <text evidence="3">The sequence shown here is derived from an EMBL/GenBank/DDBJ whole genome shotgun (WGS) entry which is preliminary data.</text>
</comment>
<dbReference type="PANTHER" id="PTHR34819:SF3">
    <property type="entry name" value="CELL SURFACE PROTEIN"/>
    <property type="match status" value="1"/>
</dbReference>
<reference evidence="4" key="1">
    <citation type="submission" date="2013-08" db="EMBL/GenBank/DDBJ databases">
        <title>Genome sequencing of Arenimonas donghaensis.</title>
        <authorList>
            <person name="Chen F."/>
            <person name="Wang G."/>
        </authorList>
    </citation>
    <scope>NUCLEOTIDE SEQUENCE [LARGE SCALE GENOMIC DNA]</scope>
    <source>
        <strain evidence="4">HO3-R19</strain>
    </source>
</reference>
<dbReference type="InterPro" id="IPR047589">
    <property type="entry name" value="DUF11_rpt"/>
</dbReference>
<dbReference type="SUPFAM" id="SSF103088">
    <property type="entry name" value="OmpA-like"/>
    <property type="match status" value="1"/>
</dbReference>
<dbReference type="PATRIC" id="fig|1121014.3.peg.537"/>